<dbReference type="AlphaFoldDB" id="A0A413YU41"/>
<evidence type="ECO:0000313" key="2">
    <source>
        <dbReference type="Proteomes" id="UP000285844"/>
    </source>
</evidence>
<reference evidence="1 2" key="1">
    <citation type="submission" date="2018-08" db="EMBL/GenBank/DDBJ databases">
        <title>A genome reference for cultivated species of the human gut microbiota.</title>
        <authorList>
            <person name="Zou Y."/>
            <person name="Xue W."/>
            <person name="Luo G."/>
        </authorList>
    </citation>
    <scope>NUCLEOTIDE SEQUENCE [LARGE SCALE GENOMIC DNA]</scope>
    <source>
        <strain evidence="1 2">AM37-3BH</strain>
    </source>
</reference>
<dbReference type="RefSeq" id="WP_118362812.1">
    <property type="nucleotide sequence ID" value="NZ_QSHM01000010.1"/>
</dbReference>
<organism evidence="1 2">
    <name type="scientific">Lachnospira eligens</name>
    <dbReference type="NCBI Taxonomy" id="39485"/>
    <lineage>
        <taxon>Bacteria</taxon>
        <taxon>Bacillati</taxon>
        <taxon>Bacillota</taxon>
        <taxon>Clostridia</taxon>
        <taxon>Lachnospirales</taxon>
        <taxon>Lachnospiraceae</taxon>
        <taxon>Lachnospira</taxon>
    </lineage>
</organism>
<accession>A0A413YU41</accession>
<dbReference type="EMBL" id="QSHM01000010">
    <property type="protein sequence ID" value="RHC12584.1"/>
    <property type="molecule type" value="Genomic_DNA"/>
</dbReference>
<comment type="caution">
    <text evidence="1">The sequence shown here is derived from an EMBL/GenBank/DDBJ whole genome shotgun (WGS) entry which is preliminary data.</text>
</comment>
<protein>
    <submittedName>
        <fullName evidence="1">Uncharacterized protein</fullName>
    </submittedName>
</protein>
<dbReference type="Proteomes" id="UP000285844">
    <property type="component" value="Unassembled WGS sequence"/>
</dbReference>
<sequence length="329" mass="36947">MNNIELSTIYLPILDEVYKEGAKTSVLDGDETTVRKGNNGEIKIAKLDMDALGDFDRKSGYTKGSTSLTWETVKYDKERSQDLRIDRLDNGETLAQPFAKLSSEFLKTKVIPETDAARIAKICGTKDITVKEENIETGAELIIALRACANKMDEDEVPMESRILFITPTLISLADDMDTTKSREVLKRFSQIIPVPQSRMYTSITLHDGKNSYGYEKTKAAYTLSKDTSPQPGKTYYTKESEGNYKAVSSPSGTQVENYEMTTKPAKNVNFLCVEKSAAVTAMDQYIKYFSPDQDQDGDSHVFKYRNNNLYGHVYENKTAGVYVSHKDN</sequence>
<evidence type="ECO:0000313" key="1">
    <source>
        <dbReference type="EMBL" id="RHC12584.1"/>
    </source>
</evidence>
<gene>
    <name evidence="1" type="ORF">DW858_09460</name>
</gene>
<name>A0A413YU41_9FIRM</name>
<proteinExistence type="predicted"/>